<dbReference type="InterPro" id="IPR021309">
    <property type="entry name" value="YgaP-like_TM"/>
</dbReference>
<evidence type="ECO:0000313" key="3">
    <source>
        <dbReference type="EMBL" id="OGN08114.1"/>
    </source>
</evidence>
<proteinExistence type="predicted"/>
<keyword evidence="1" id="KW-1133">Transmembrane helix</keyword>
<sequence length="230" mass="25616">MEKNINWLDRLMRIVLAAILFFAVVVLFKHPVARILGTAGALFALWEAFSVKCYLTGHLGSKSVTERLNEGSLYLLGLVAVQMILAYEWWSAGWEKVSTPEFVNGINGTLGYFASKNPFPWYKDFLLGFATRNSTVFAYSVEFSQIAIAIILAVAGAVFVYSKQEVIKKIALKLSILALVGGMLMNANFYLAAGWTGPGTHGINVVMFWVQGILAYIWLYRVNQKNQINS</sequence>
<feature type="transmembrane region" description="Helical" evidence="1">
    <location>
        <begin position="34"/>
        <end position="51"/>
    </location>
</feature>
<evidence type="ECO:0000313" key="4">
    <source>
        <dbReference type="Proteomes" id="UP000177167"/>
    </source>
</evidence>
<protein>
    <recommendedName>
        <fullName evidence="2">Inner membrane protein YgaP-like transmembrane domain-containing protein</fullName>
    </recommendedName>
</protein>
<dbReference type="Pfam" id="PF11127">
    <property type="entry name" value="YgaP-like_TM"/>
    <property type="match status" value="1"/>
</dbReference>
<feature type="transmembrane region" description="Helical" evidence="1">
    <location>
        <begin position="12"/>
        <end position="28"/>
    </location>
</feature>
<reference evidence="3 4" key="1">
    <citation type="journal article" date="2016" name="Nat. Commun.">
        <title>Thousands of microbial genomes shed light on interconnected biogeochemical processes in an aquifer system.</title>
        <authorList>
            <person name="Anantharaman K."/>
            <person name="Brown C.T."/>
            <person name="Hug L.A."/>
            <person name="Sharon I."/>
            <person name="Castelle C.J."/>
            <person name="Probst A.J."/>
            <person name="Thomas B.C."/>
            <person name="Singh A."/>
            <person name="Wilkins M.J."/>
            <person name="Karaoz U."/>
            <person name="Brodie E.L."/>
            <person name="Williams K.H."/>
            <person name="Hubbard S.S."/>
            <person name="Banfield J.F."/>
        </authorList>
    </citation>
    <scope>NUCLEOTIDE SEQUENCE [LARGE SCALE GENOMIC DNA]</scope>
</reference>
<feature type="transmembrane region" description="Helical" evidence="1">
    <location>
        <begin position="174"/>
        <end position="195"/>
    </location>
</feature>
<organism evidence="3 4">
    <name type="scientific">Candidatus Yanofskybacteria bacterium RIFCSPHIGHO2_02_FULL_41_11</name>
    <dbReference type="NCBI Taxonomy" id="1802675"/>
    <lineage>
        <taxon>Bacteria</taxon>
        <taxon>Candidatus Yanofskyibacteriota</taxon>
    </lineage>
</organism>
<keyword evidence="1" id="KW-0812">Transmembrane</keyword>
<keyword evidence="1" id="KW-0472">Membrane</keyword>
<gene>
    <name evidence="3" type="ORF">A3J46_06215</name>
</gene>
<dbReference type="AlphaFoldDB" id="A0A1F8F4P1"/>
<dbReference type="EMBL" id="MGJP01000068">
    <property type="protein sequence ID" value="OGN08114.1"/>
    <property type="molecule type" value="Genomic_DNA"/>
</dbReference>
<comment type="caution">
    <text evidence="3">The sequence shown here is derived from an EMBL/GenBank/DDBJ whole genome shotgun (WGS) entry which is preliminary data.</text>
</comment>
<name>A0A1F8F4P1_9BACT</name>
<dbReference type="Proteomes" id="UP000177167">
    <property type="component" value="Unassembled WGS sequence"/>
</dbReference>
<evidence type="ECO:0000259" key="2">
    <source>
        <dbReference type="Pfam" id="PF11127"/>
    </source>
</evidence>
<evidence type="ECO:0000256" key="1">
    <source>
        <dbReference type="SAM" id="Phobius"/>
    </source>
</evidence>
<feature type="transmembrane region" description="Helical" evidence="1">
    <location>
        <begin position="72"/>
        <end position="90"/>
    </location>
</feature>
<feature type="domain" description="Inner membrane protein YgaP-like transmembrane" evidence="2">
    <location>
        <begin position="1"/>
        <end position="63"/>
    </location>
</feature>
<feature type="transmembrane region" description="Helical" evidence="1">
    <location>
        <begin position="201"/>
        <end position="220"/>
    </location>
</feature>
<accession>A0A1F8F4P1</accession>
<feature type="transmembrane region" description="Helical" evidence="1">
    <location>
        <begin position="143"/>
        <end position="162"/>
    </location>
</feature>